<dbReference type="Proteomes" id="UP000183508">
    <property type="component" value="Unassembled WGS sequence"/>
</dbReference>
<dbReference type="OrthoDB" id="9805360at2"/>
<accession>A0A1I7F5C1</accession>
<feature type="domain" description="MIP18 family-like" evidence="1">
    <location>
        <begin position="6"/>
        <end position="77"/>
    </location>
</feature>
<proteinExistence type="predicted"/>
<reference evidence="3" key="1">
    <citation type="submission" date="2016-10" db="EMBL/GenBank/DDBJ databases">
        <authorList>
            <person name="Varghese N."/>
        </authorList>
    </citation>
    <scope>NUCLEOTIDE SEQUENCE [LARGE SCALE GENOMIC DNA]</scope>
    <source>
        <strain evidence="3">DSM 17980</strain>
    </source>
</reference>
<dbReference type="Gene3D" id="3.30.300.130">
    <property type="entry name" value="Fe-S cluster assembly (FSCA)"/>
    <property type="match status" value="1"/>
</dbReference>
<dbReference type="PANTHER" id="PTHR42831">
    <property type="entry name" value="FE-S PROTEIN MATURATION AUXILIARY FACTOR YITW"/>
    <property type="match status" value="1"/>
</dbReference>
<dbReference type="AlphaFoldDB" id="A0A1I7F5C1"/>
<evidence type="ECO:0000313" key="3">
    <source>
        <dbReference type="Proteomes" id="UP000183508"/>
    </source>
</evidence>
<dbReference type="EMBL" id="FPBV01000001">
    <property type="protein sequence ID" value="SFU31350.1"/>
    <property type="molecule type" value="Genomic_DNA"/>
</dbReference>
<keyword evidence="3" id="KW-1185">Reference proteome</keyword>
<dbReference type="RefSeq" id="WP_074948496.1">
    <property type="nucleotide sequence ID" value="NZ_FPBV01000001.1"/>
</dbReference>
<evidence type="ECO:0000259" key="1">
    <source>
        <dbReference type="Pfam" id="PF01883"/>
    </source>
</evidence>
<sequence>MIDLCEVREALRQNVYDPEIGINVVDLGLIYDLQEPEEGTLYVKMTMTTPGCPAHDSIAEAVEWAAAQVFGVAEVKVDVVWDPPWSPERMSEEARQQLYG</sequence>
<evidence type="ECO:0000313" key="2">
    <source>
        <dbReference type="EMBL" id="SFU31350.1"/>
    </source>
</evidence>
<dbReference type="SUPFAM" id="SSF117916">
    <property type="entry name" value="Fe-S cluster assembly (FSCA) domain-like"/>
    <property type="match status" value="1"/>
</dbReference>
<dbReference type="InterPro" id="IPR052339">
    <property type="entry name" value="Fe-S_Maturation_MIP18"/>
</dbReference>
<dbReference type="PANTHER" id="PTHR42831:SF1">
    <property type="entry name" value="FE-S PROTEIN MATURATION AUXILIARY FACTOR YITW"/>
    <property type="match status" value="1"/>
</dbReference>
<organism evidence="2 3">
    <name type="scientific">Alicyclobacillus macrosporangiidus</name>
    <dbReference type="NCBI Taxonomy" id="392015"/>
    <lineage>
        <taxon>Bacteria</taxon>
        <taxon>Bacillati</taxon>
        <taxon>Bacillota</taxon>
        <taxon>Bacilli</taxon>
        <taxon>Bacillales</taxon>
        <taxon>Alicyclobacillaceae</taxon>
        <taxon>Alicyclobacillus</taxon>
    </lineage>
</organism>
<dbReference type="InterPro" id="IPR002744">
    <property type="entry name" value="MIP18-like"/>
</dbReference>
<protein>
    <submittedName>
        <fullName evidence="2">Metal-sulfur cluster biosynthetic enzyme</fullName>
    </submittedName>
</protein>
<dbReference type="Pfam" id="PF01883">
    <property type="entry name" value="FeS_assembly_P"/>
    <property type="match status" value="1"/>
</dbReference>
<name>A0A1I7F5C1_9BACL</name>
<gene>
    <name evidence="2" type="ORF">SAMN05421543_10169</name>
</gene>
<dbReference type="InterPro" id="IPR034904">
    <property type="entry name" value="FSCA_dom_sf"/>
</dbReference>
<dbReference type="eggNOG" id="COG2151">
    <property type="taxonomic scope" value="Bacteria"/>
</dbReference>
<dbReference type="STRING" id="392015.SAMN05421543_10169"/>